<keyword evidence="1" id="KW-0812">Transmembrane</keyword>
<evidence type="ECO:0000313" key="3">
    <source>
        <dbReference type="Proteomes" id="UP001152523"/>
    </source>
</evidence>
<keyword evidence="1" id="KW-0472">Membrane</keyword>
<evidence type="ECO:0000256" key="1">
    <source>
        <dbReference type="SAM" id="Phobius"/>
    </source>
</evidence>
<comment type="caution">
    <text evidence="2">The sequence shown here is derived from an EMBL/GenBank/DDBJ whole genome shotgun (WGS) entry which is preliminary data.</text>
</comment>
<dbReference type="AlphaFoldDB" id="A0AAV0ED00"/>
<accession>A0AAV0ED00</accession>
<keyword evidence="3" id="KW-1185">Reference proteome</keyword>
<sequence length="105" mass="12630">MKFWLKWLFCLILLILEKNILKIYFINKIKKKLHVKIAKMVIYSNFSQYNQKSNFNLTFSAYYTIQHAKVKITCLVKKLTDKPDKPKKGVSKRALVVIVYYFQNY</sequence>
<gene>
    <name evidence="2" type="ORF">CEPIT_LOCUS23828</name>
</gene>
<reference evidence="2" key="1">
    <citation type="submission" date="2022-07" db="EMBL/GenBank/DDBJ databases">
        <authorList>
            <person name="Macas J."/>
            <person name="Novak P."/>
            <person name="Neumann P."/>
        </authorList>
    </citation>
    <scope>NUCLEOTIDE SEQUENCE</scope>
</reference>
<organism evidence="2 3">
    <name type="scientific">Cuscuta epithymum</name>
    <dbReference type="NCBI Taxonomy" id="186058"/>
    <lineage>
        <taxon>Eukaryota</taxon>
        <taxon>Viridiplantae</taxon>
        <taxon>Streptophyta</taxon>
        <taxon>Embryophyta</taxon>
        <taxon>Tracheophyta</taxon>
        <taxon>Spermatophyta</taxon>
        <taxon>Magnoliopsida</taxon>
        <taxon>eudicotyledons</taxon>
        <taxon>Gunneridae</taxon>
        <taxon>Pentapetalae</taxon>
        <taxon>asterids</taxon>
        <taxon>lamiids</taxon>
        <taxon>Solanales</taxon>
        <taxon>Convolvulaceae</taxon>
        <taxon>Cuscuteae</taxon>
        <taxon>Cuscuta</taxon>
        <taxon>Cuscuta subgen. Cuscuta</taxon>
    </lineage>
</organism>
<evidence type="ECO:0000313" key="2">
    <source>
        <dbReference type="EMBL" id="CAH9121614.1"/>
    </source>
</evidence>
<proteinExistence type="predicted"/>
<keyword evidence="1" id="KW-1133">Transmembrane helix</keyword>
<feature type="transmembrane region" description="Helical" evidence="1">
    <location>
        <begin position="6"/>
        <end position="26"/>
    </location>
</feature>
<name>A0AAV0ED00_9ASTE</name>
<dbReference type="Proteomes" id="UP001152523">
    <property type="component" value="Unassembled WGS sequence"/>
</dbReference>
<dbReference type="EMBL" id="CAMAPF010000921">
    <property type="protein sequence ID" value="CAH9121614.1"/>
    <property type="molecule type" value="Genomic_DNA"/>
</dbReference>
<protein>
    <submittedName>
        <fullName evidence="2">Uncharacterized protein</fullName>
    </submittedName>
</protein>